<gene>
    <name evidence="7" type="ORF">EDC26_10866</name>
</gene>
<keyword evidence="8" id="KW-1185">Reference proteome</keyword>
<dbReference type="GO" id="GO:0006520">
    <property type="term" value="P:amino acid metabolic process"/>
    <property type="evidence" value="ECO:0007669"/>
    <property type="project" value="InterPro"/>
</dbReference>
<dbReference type="CDD" id="cd00609">
    <property type="entry name" value="AAT_like"/>
    <property type="match status" value="1"/>
</dbReference>
<dbReference type="SUPFAM" id="SSF53383">
    <property type="entry name" value="PLP-dependent transferases"/>
    <property type="match status" value="1"/>
</dbReference>
<keyword evidence="3 7" id="KW-0032">Aminotransferase</keyword>
<evidence type="ECO:0000256" key="1">
    <source>
        <dbReference type="ARBA" id="ARBA00001933"/>
    </source>
</evidence>
<protein>
    <submittedName>
        <fullName evidence="7">Aspartate aminotransferase</fullName>
    </submittedName>
</protein>
<dbReference type="InterPro" id="IPR050596">
    <property type="entry name" value="AspAT/PAT-like"/>
</dbReference>
<keyword evidence="5" id="KW-0663">Pyridoxal phosphate</keyword>
<accession>A0A4R3M012</accession>
<dbReference type="InterPro" id="IPR015424">
    <property type="entry name" value="PyrdxlP-dep_Trfase"/>
</dbReference>
<dbReference type="GO" id="GO:0030170">
    <property type="term" value="F:pyridoxal phosphate binding"/>
    <property type="evidence" value="ECO:0007669"/>
    <property type="project" value="InterPro"/>
</dbReference>
<dbReference type="Gene3D" id="3.40.640.10">
    <property type="entry name" value="Type I PLP-dependent aspartate aminotransferase-like (Major domain)"/>
    <property type="match status" value="1"/>
</dbReference>
<dbReference type="InterPro" id="IPR015421">
    <property type="entry name" value="PyrdxlP-dep_Trfase_major"/>
</dbReference>
<evidence type="ECO:0000313" key="8">
    <source>
        <dbReference type="Proteomes" id="UP000295525"/>
    </source>
</evidence>
<evidence type="ECO:0000313" key="7">
    <source>
        <dbReference type="EMBL" id="TCT06330.1"/>
    </source>
</evidence>
<proteinExistence type="inferred from homology"/>
<dbReference type="InterPro" id="IPR004839">
    <property type="entry name" value="Aminotransferase_I/II_large"/>
</dbReference>
<keyword evidence="4 7" id="KW-0808">Transferase</keyword>
<comment type="caution">
    <text evidence="7">The sequence shown here is derived from an EMBL/GenBank/DDBJ whole genome shotgun (WGS) entry which is preliminary data.</text>
</comment>
<evidence type="ECO:0000256" key="4">
    <source>
        <dbReference type="ARBA" id="ARBA00022679"/>
    </source>
</evidence>
<dbReference type="Pfam" id="PF00155">
    <property type="entry name" value="Aminotran_1_2"/>
    <property type="match status" value="1"/>
</dbReference>
<comment type="similarity">
    <text evidence="2">Belongs to the class-I pyridoxal-phosphate-dependent aminotransferase family.</text>
</comment>
<feature type="domain" description="Aminotransferase class I/classII large" evidence="6">
    <location>
        <begin position="48"/>
        <end position="391"/>
    </location>
</feature>
<evidence type="ECO:0000259" key="6">
    <source>
        <dbReference type="Pfam" id="PF00155"/>
    </source>
</evidence>
<evidence type="ECO:0000256" key="3">
    <source>
        <dbReference type="ARBA" id="ARBA00022576"/>
    </source>
</evidence>
<dbReference type="OrthoDB" id="9813612at2"/>
<dbReference type="PANTHER" id="PTHR46383:SF1">
    <property type="entry name" value="ASPARTATE AMINOTRANSFERASE"/>
    <property type="match status" value="1"/>
</dbReference>
<dbReference type="PANTHER" id="PTHR46383">
    <property type="entry name" value="ASPARTATE AMINOTRANSFERASE"/>
    <property type="match status" value="1"/>
</dbReference>
<dbReference type="Proteomes" id="UP000295525">
    <property type="component" value="Unassembled WGS sequence"/>
</dbReference>
<name>A0A4R3M012_9BURK</name>
<evidence type="ECO:0000256" key="2">
    <source>
        <dbReference type="ARBA" id="ARBA00007441"/>
    </source>
</evidence>
<evidence type="ECO:0000256" key="5">
    <source>
        <dbReference type="ARBA" id="ARBA00022898"/>
    </source>
</evidence>
<sequence length="399" mass="42627">MLAHDSAIWLISDNLDTQEMNVSANRVVEIRKNSLRGKLLAGSGKSAVSLAIGEPGFVTPGCIVQAQAYALAQGLTHYAAQTGDPLLVKAILKHVVPEQSSLAGSNNILITHGGTAGLSCSILGLVNPGDVVLIENPTYSLYADAIRLAGGVVKSFGRHSDGGLDFEEIRSLAPAAKMIIVCQPSNPAGTILSAAEWRKLAQVARESDLIVLSDEAYDGIVFDGCEFVSALSVPELADRLIVCRTFSKKYAMTGWRVGYLVGTAELIAAASTVHRTFNGAVNTANQRAAAVALEQASQDAEAMRVEFQERRALMVSCLQDKGPLQFAIPSGAFYLWVGYPEKFGDSQEMADKCLSKGVHVRPGSEFGPGGKYRIRLSFAPDRECIVEGCRRFLSAFKGC</sequence>
<comment type="cofactor">
    <cofactor evidence="1">
        <name>pyridoxal 5'-phosphate</name>
        <dbReference type="ChEBI" id="CHEBI:597326"/>
    </cofactor>
</comment>
<dbReference type="AlphaFoldDB" id="A0A4R3M012"/>
<dbReference type="GO" id="GO:0008483">
    <property type="term" value="F:transaminase activity"/>
    <property type="evidence" value="ECO:0007669"/>
    <property type="project" value="UniProtKB-KW"/>
</dbReference>
<dbReference type="EMBL" id="SMAJ01000008">
    <property type="protein sequence ID" value="TCT06330.1"/>
    <property type="molecule type" value="Genomic_DNA"/>
</dbReference>
<organism evidence="7 8">
    <name type="scientific">Paralcaligenes ureilyticus</name>
    <dbReference type="NCBI Taxonomy" id="627131"/>
    <lineage>
        <taxon>Bacteria</taxon>
        <taxon>Pseudomonadati</taxon>
        <taxon>Pseudomonadota</taxon>
        <taxon>Betaproteobacteria</taxon>
        <taxon>Burkholderiales</taxon>
        <taxon>Alcaligenaceae</taxon>
        <taxon>Paralcaligenes</taxon>
    </lineage>
</organism>
<reference evidence="7 8" key="1">
    <citation type="submission" date="2019-03" db="EMBL/GenBank/DDBJ databases">
        <title>Genomic Encyclopedia of Type Strains, Phase IV (KMG-IV): sequencing the most valuable type-strain genomes for metagenomic binning, comparative biology and taxonomic classification.</title>
        <authorList>
            <person name="Goeker M."/>
        </authorList>
    </citation>
    <scope>NUCLEOTIDE SEQUENCE [LARGE SCALE GENOMIC DNA]</scope>
    <source>
        <strain evidence="7 8">DSM 24591</strain>
    </source>
</reference>